<organism evidence="1 2">
    <name type="scientific">Chryseobacterium gallinarum</name>
    <dbReference type="NCBI Taxonomy" id="1324352"/>
    <lineage>
        <taxon>Bacteria</taxon>
        <taxon>Pseudomonadati</taxon>
        <taxon>Bacteroidota</taxon>
        <taxon>Flavobacteriia</taxon>
        <taxon>Flavobacteriales</taxon>
        <taxon>Weeksellaceae</taxon>
        <taxon>Chryseobacterium group</taxon>
        <taxon>Chryseobacterium</taxon>
    </lineage>
</organism>
<dbReference type="Proteomes" id="UP000501570">
    <property type="component" value="Chromosome"/>
</dbReference>
<keyword evidence="2" id="KW-1185">Reference proteome</keyword>
<name>A0ABX6KQN2_CHRGL</name>
<sequence length="127" mass="13915">MKHLVIILGLVFSTGYALPVSSENNKNSHTNEKTKAVMPAKKMLINTYYVVNRRTGVLPRNAAEAEQIADVSAPYGNVAYLSNSACRSWWLNKAVVPGPNSVPWSYYYSSGGIVNVTGNYFLLACPL</sequence>
<evidence type="ECO:0000313" key="1">
    <source>
        <dbReference type="EMBL" id="QIY90513.1"/>
    </source>
</evidence>
<accession>A0ABX6KQN2</accession>
<proteinExistence type="predicted"/>
<dbReference type="EMBL" id="CP050995">
    <property type="protein sequence ID" value="QIY90513.1"/>
    <property type="molecule type" value="Genomic_DNA"/>
</dbReference>
<protein>
    <submittedName>
        <fullName evidence="1">Uncharacterized protein</fullName>
    </submittedName>
</protein>
<evidence type="ECO:0000313" key="2">
    <source>
        <dbReference type="Proteomes" id="UP000501570"/>
    </source>
</evidence>
<gene>
    <name evidence="1" type="ORF">FOB44_07485</name>
</gene>
<reference evidence="1 2" key="1">
    <citation type="submission" date="2019-09" db="EMBL/GenBank/DDBJ databases">
        <title>FDA dAtabase for Regulatory Grade micrObial Sequences (FDA-ARGOS): Supporting development and validation of Infectious Disease Dx tests.</title>
        <authorList>
            <person name="Sciortino C."/>
            <person name="Tallon L."/>
            <person name="Sadzewicz L."/>
            <person name="Vavikolanu K."/>
            <person name="Mehta A."/>
            <person name="Aluvathingal J."/>
            <person name="Nadendla S."/>
            <person name="Nandy P."/>
            <person name="Geyer C."/>
            <person name="Yan Y."/>
            <person name="Sichtig H."/>
        </authorList>
    </citation>
    <scope>NUCLEOTIDE SEQUENCE [LARGE SCALE GENOMIC DNA]</scope>
    <source>
        <strain evidence="1 2">FDAARGOS_636</strain>
    </source>
</reference>
<dbReference type="RefSeq" id="WP_128572546.1">
    <property type="nucleotide sequence ID" value="NZ_CP009928.1"/>
</dbReference>